<keyword evidence="4 9" id="KW-0132">Cell division</keyword>
<protein>
    <recommendedName>
        <fullName evidence="9">Protein zwilch</fullName>
    </recommendedName>
</protein>
<comment type="function">
    <text evidence="9">Essential component of the mitotic checkpoint, which prevents cells from prematurely exiting mitosis. Required for the assembly of the dynein-dynactin and MAD1-MAD2 complexes onto kinetochores. Its function related to the spindle assembly machinery is proposed to depend on its association in the mitotic RZZ complex.</text>
</comment>
<evidence type="ECO:0000256" key="1">
    <source>
        <dbReference type="ARBA" id="ARBA00004629"/>
    </source>
</evidence>
<keyword evidence="5 9" id="KW-0498">Mitosis</keyword>
<name>T1HRH6_RHOPR</name>
<evidence type="ECO:0000256" key="2">
    <source>
        <dbReference type="ARBA" id="ARBA00009062"/>
    </source>
</evidence>
<evidence type="ECO:0000256" key="7">
    <source>
        <dbReference type="ARBA" id="ARBA00023306"/>
    </source>
</evidence>
<dbReference type="InterPro" id="IPR018630">
    <property type="entry name" value="Zwilch"/>
</dbReference>
<comment type="similarity">
    <text evidence="2 9">Belongs to the ZWILCH family.</text>
</comment>
<dbReference type="eggNOG" id="ENOG502T9S9">
    <property type="taxonomic scope" value="Eukaryota"/>
</dbReference>
<proteinExistence type="inferred from homology"/>
<dbReference type="OMA" id="NISCLAN"/>
<dbReference type="InParanoid" id="T1HRH6"/>
<keyword evidence="3 9" id="KW-0158">Chromosome</keyword>
<keyword evidence="11" id="KW-1185">Reference proteome</keyword>
<dbReference type="EnsemblMetazoa" id="RPRC006646-RA">
    <property type="protein sequence ID" value="RPRC006646-PA"/>
    <property type="gene ID" value="RPRC006646"/>
</dbReference>
<comment type="subunit">
    <text evidence="9">Component of the RZZ complex.</text>
</comment>
<evidence type="ECO:0000256" key="5">
    <source>
        <dbReference type="ARBA" id="ARBA00022776"/>
    </source>
</evidence>
<accession>T1HRH6</accession>
<dbReference type="EMBL" id="ACPB03014379">
    <property type="status" value="NOT_ANNOTATED_CDS"/>
    <property type="molecule type" value="Genomic_DNA"/>
</dbReference>
<dbReference type="VEuPathDB" id="VectorBase:RPRC006646"/>
<reference evidence="10" key="1">
    <citation type="submission" date="2015-05" db="UniProtKB">
        <authorList>
            <consortium name="EnsemblMetazoa"/>
        </authorList>
    </citation>
    <scope>IDENTIFICATION</scope>
</reference>
<dbReference type="Gene3D" id="1.20.58.730">
    <property type="match status" value="1"/>
</dbReference>
<keyword evidence="6 9" id="KW-0995">Kinetochore</keyword>
<organism evidence="10 11">
    <name type="scientific">Rhodnius prolixus</name>
    <name type="common">Triatomid bug</name>
    <dbReference type="NCBI Taxonomy" id="13249"/>
    <lineage>
        <taxon>Eukaryota</taxon>
        <taxon>Metazoa</taxon>
        <taxon>Ecdysozoa</taxon>
        <taxon>Arthropoda</taxon>
        <taxon>Hexapoda</taxon>
        <taxon>Insecta</taxon>
        <taxon>Pterygota</taxon>
        <taxon>Neoptera</taxon>
        <taxon>Paraneoptera</taxon>
        <taxon>Hemiptera</taxon>
        <taxon>Heteroptera</taxon>
        <taxon>Panheteroptera</taxon>
        <taxon>Cimicomorpha</taxon>
        <taxon>Reduviidae</taxon>
        <taxon>Triatominae</taxon>
        <taxon>Rhodnius</taxon>
    </lineage>
</organism>
<dbReference type="Proteomes" id="UP000015103">
    <property type="component" value="Unassembled WGS sequence"/>
</dbReference>
<dbReference type="PANTHER" id="PTHR15995">
    <property type="entry name" value="PROTEIN ZWILCH HOMOLOG"/>
    <property type="match status" value="1"/>
</dbReference>
<dbReference type="GO" id="GO:0034501">
    <property type="term" value="P:protein localization to kinetochore"/>
    <property type="evidence" value="ECO:0007669"/>
    <property type="project" value="UniProtKB-UniRule"/>
</dbReference>
<sequence>ETNKNIFKNAAEECTEISELSENDVTGHPLEVPLTTGNVTASIVEQFDFYEIFEEKGHVPLKLSQARHCLNIYNLSKLPHAYPIWVLIDGDNPQKLVLLSSFKSNGWIKRCWATDKGATAEIPPLERLQQIHARLTCAQDPPVTKCKVGEGSGGLLFLWRQLQLIHQYVEIILERSRNNCADNNIILPSCTSYLESFSETHREEIPLKRISKVLREPIRGRSNITGNATLSKIIELFTSSGRPGMDITDKLWYIFIECTSYQELSACFKQLFIELKKMGTSSPFVSSSNISCLANCLLGQGGANILDPLEYLVEVGLDKLKKEILFIFSKAQIATLNSLNVPKLPKFSEISTSDWMSSVQKWLQWFSQIHCVLELIWNTQEAIVFPNDSLLTLASTALNIYTGPNSKIISFEWLVENRLQEIKTNVPVSLVERRLGNEPHQWVLTLSTKLDGRNVESIFYKGLQSPFAHILGENELPNITITPSLNEEANYYWAELFSVSDEIET</sequence>
<evidence type="ECO:0000256" key="4">
    <source>
        <dbReference type="ARBA" id="ARBA00022618"/>
    </source>
</evidence>
<keyword evidence="7 9" id="KW-0131">Cell cycle</keyword>
<dbReference type="Gene3D" id="1.10.287.1880">
    <property type="match status" value="1"/>
</dbReference>
<dbReference type="AlphaFoldDB" id="T1HRH6"/>
<comment type="subcellular location">
    <subcellularLocation>
        <location evidence="1 9">Chromosome</location>
        <location evidence="1 9">Centromere</location>
        <location evidence="1 9">Kinetochore</location>
    </subcellularLocation>
</comment>
<evidence type="ECO:0000256" key="6">
    <source>
        <dbReference type="ARBA" id="ARBA00022838"/>
    </source>
</evidence>
<evidence type="ECO:0000313" key="11">
    <source>
        <dbReference type="Proteomes" id="UP000015103"/>
    </source>
</evidence>
<evidence type="ECO:0000256" key="3">
    <source>
        <dbReference type="ARBA" id="ARBA00022454"/>
    </source>
</evidence>
<dbReference type="GO" id="GO:0051301">
    <property type="term" value="P:cell division"/>
    <property type="evidence" value="ECO:0007669"/>
    <property type="project" value="UniProtKB-UniRule"/>
</dbReference>
<dbReference type="PANTHER" id="PTHR15995:SF1">
    <property type="entry name" value="PROTEIN ZWILCH HOMOLOG"/>
    <property type="match status" value="1"/>
</dbReference>
<dbReference type="GO" id="GO:0007094">
    <property type="term" value="P:mitotic spindle assembly checkpoint signaling"/>
    <property type="evidence" value="ECO:0007669"/>
    <property type="project" value="UniProtKB-UniRule"/>
</dbReference>
<dbReference type="HOGENOM" id="CLU_540357_0_0_1"/>
<keyword evidence="8 9" id="KW-0137">Centromere</keyword>
<evidence type="ECO:0000313" key="10">
    <source>
        <dbReference type="EnsemblMetazoa" id="RPRC006646-PA"/>
    </source>
</evidence>
<dbReference type="GO" id="GO:1990423">
    <property type="term" value="C:RZZ complex"/>
    <property type="evidence" value="ECO:0007669"/>
    <property type="project" value="UniProtKB-UniRule"/>
</dbReference>
<evidence type="ECO:0000256" key="8">
    <source>
        <dbReference type="ARBA" id="ARBA00023328"/>
    </source>
</evidence>
<evidence type="ECO:0000256" key="9">
    <source>
        <dbReference type="RuleBase" id="RU369076"/>
    </source>
</evidence>
<dbReference type="Pfam" id="PF09817">
    <property type="entry name" value="Zwilch"/>
    <property type="match status" value="1"/>
</dbReference>
<dbReference type="STRING" id="13249.T1HRH6"/>